<dbReference type="EMBL" id="MU129025">
    <property type="protein sequence ID" value="KAF9509978.1"/>
    <property type="molecule type" value="Genomic_DNA"/>
</dbReference>
<sequence length="104" mass="11653">MEYDIMDDNERGPTAVKLKGPVFLEASIFSEQVLSKEAYEQLEILNKDIKVRFIYSGKTITAELRTVGEVSTAHVAWRRTENTSNIKIPAIHPMVQESATEVGA</sequence>
<reference evidence="1" key="1">
    <citation type="journal article" date="2020" name="Nat. Commun.">
        <title>Large-scale genome sequencing of mycorrhizal fungi provides insights into the early evolution of symbiotic traits.</title>
        <authorList>
            <person name="Miyauchi S."/>
            <person name="Kiss E."/>
            <person name="Kuo A."/>
            <person name="Drula E."/>
            <person name="Kohler A."/>
            <person name="Sanchez-Garcia M."/>
            <person name="Morin E."/>
            <person name="Andreopoulos B."/>
            <person name="Barry K.W."/>
            <person name="Bonito G."/>
            <person name="Buee M."/>
            <person name="Carver A."/>
            <person name="Chen C."/>
            <person name="Cichocki N."/>
            <person name="Clum A."/>
            <person name="Culley D."/>
            <person name="Crous P.W."/>
            <person name="Fauchery L."/>
            <person name="Girlanda M."/>
            <person name="Hayes R.D."/>
            <person name="Keri Z."/>
            <person name="LaButti K."/>
            <person name="Lipzen A."/>
            <person name="Lombard V."/>
            <person name="Magnuson J."/>
            <person name="Maillard F."/>
            <person name="Murat C."/>
            <person name="Nolan M."/>
            <person name="Ohm R.A."/>
            <person name="Pangilinan J."/>
            <person name="Pereira M.F."/>
            <person name="Perotto S."/>
            <person name="Peter M."/>
            <person name="Pfister S."/>
            <person name="Riley R."/>
            <person name="Sitrit Y."/>
            <person name="Stielow J.B."/>
            <person name="Szollosi G."/>
            <person name="Zifcakova L."/>
            <person name="Stursova M."/>
            <person name="Spatafora J.W."/>
            <person name="Tedersoo L."/>
            <person name="Vaario L.M."/>
            <person name="Yamada A."/>
            <person name="Yan M."/>
            <person name="Wang P."/>
            <person name="Xu J."/>
            <person name="Bruns T."/>
            <person name="Baldrian P."/>
            <person name="Vilgalys R."/>
            <person name="Dunand C."/>
            <person name="Henrissat B."/>
            <person name="Grigoriev I.V."/>
            <person name="Hibbett D."/>
            <person name="Nagy L.G."/>
            <person name="Martin F.M."/>
        </authorList>
    </citation>
    <scope>NUCLEOTIDE SEQUENCE</scope>
    <source>
        <strain evidence="1">UP504</strain>
    </source>
</reference>
<dbReference type="AlphaFoldDB" id="A0A9P6DSY6"/>
<dbReference type="OrthoDB" id="94039at2759"/>
<comment type="caution">
    <text evidence="1">The sequence shown here is derived from an EMBL/GenBank/DDBJ whole genome shotgun (WGS) entry which is preliminary data.</text>
</comment>
<protein>
    <submittedName>
        <fullName evidence="1">Uncharacterized protein</fullName>
    </submittedName>
</protein>
<organism evidence="1 2">
    <name type="scientific">Hydnum rufescens UP504</name>
    <dbReference type="NCBI Taxonomy" id="1448309"/>
    <lineage>
        <taxon>Eukaryota</taxon>
        <taxon>Fungi</taxon>
        <taxon>Dikarya</taxon>
        <taxon>Basidiomycota</taxon>
        <taxon>Agaricomycotina</taxon>
        <taxon>Agaricomycetes</taxon>
        <taxon>Cantharellales</taxon>
        <taxon>Hydnaceae</taxon>
        <taxon>Hydnum</taxon>
    </lineage>
</organism>
<accession>A0A9P6DSY6</accession>
<evidence type="ECO:0000313" key="1">
    <source>
        <dbReference type="EMBL" id="KAF9509978.1"/>
    </source>
</evidence>
<name>A0A9P6DSY6_9AGAM</name>
<gene>
    <name evidence="1" type="ORF">BS47DRAFT_109836</name>
</gene>
<dbReference type="Proteomes" id="UP000886523">
    <property type="component" value="Unassembled WGS sequence"/>
</dbReference>
<proteinExistence type="predicted"/>
<evidence type="ECO:0000313" key="2">
    <source>
        <dbReference type="Proteomes" id="UP000886523"/>
    </source>
</evidence>
<keyword evidence="2" id="KW-1185">Reference proteome</keyword>